<sequence>MPTLSFMFYILGDWSDHPSSPPLGKAHEITYVRLKFHTSCPESFAIYKRSQSEGPWIPYQYYSASCEKTYRKPEHHFLRPGEDEQVAFCTSEFSDISPLSGGNVAFSTLEGRPSAYSFDQSPILQEWVTGTDLLISLNRLNTFGDDIFKDPKVLQSYYYAISDFSVGGRCKCNGHASKCLPNEKDELVCLCEHNTTGVDCESCQPFHQDRPWARGTAESANECLPCNCSGRSDECFYDWELYRRTRHGGHCQNCQENTDGPHCERCRQNFYRWDIQMACQPCNCNPAGQASSAANLEEGSVVQRTLVQQLSLKASRSAGRRDEDLVLLDSSSGSEPCGI</sequence>
<gene>
    <name evidence="1" type="primary">LAMC3</name>
    <name evidence="1" type="ORF">K3G42_018475</name>
</gene>
<comment type="caution">
    <text evidence="1">The sequence shown here is derived from an EMBL/GenBank/DDBJ whole genome shotgun (WGS) entry which is preliminary data.</text>
</comment>
<protein>
    <submittedName>
        <fullName evidence="1">Laminin subunit gamma-3</fullName>
    </submittedName>
</protein>
<evidence type="ECO:0000313" key="1">
    <source>
        <dbReference type="EMBL" id="KAH7998615.1"/>
    </source>
</evidence>
<evidence type="ECO:0000313" key="2">
    <source>
        <dbReference type="Proteomes" id="UP000827872"/>
    </source>
</evidence>
<dbReference type="Proteomes" id="UP000827872">
    <property type="component" value="Linkage Group LG12"/>
</dbReference>
<proteinExistence type="predicted"/>
<name>A0ACB8F0K7_9SAUR</name>
<reference evidence="1" key="1">
    <citation type="submission" date="2021-08" db="EMBL/GenBank/DDBJ databases">
        <title>The first chromosome-level gecko genome reveals the dynamic sex chromosomes of Neotropical dwarf geckos (Sphaerodactylidae: Sphaerodactylus).</title>
        <authorList>
            <person name="Pinto B.J."/>
            <person name="Keating S.E."/>
            <person name="Gamble T."/>
        </authorList>
    </citation>
    <scope>NUCLEOTIDE SEQUENCE</scope>
    <source>
        <strain evidence="1">TG3544</strain>
    </source>
</reference>
<dbReference type="EMBL" id="CM037625">
    <property type="protein sequence ID" value="KAH7998615.1"/>
    <property type="molecule type" value="Genomic_DNA"/>
</dbReference>
<organism evidence="1 2">
    <name type="scientific">Sphaerodactylus townsendi</name>
    <dbReference type="NCBI Taxonomy" id="933632"/>
    <lineage>
        <taxon>Eukaryota</taxon>
        <taxon>Metazoa</taxon>
        <taxon>Chordata</taxon>
        <taxon>Craniata</taxon>
        <taxon>Vertebrata</taxon>
        <taxon>Euteleostomi</taxon>
        <taxon>Lepidosauria</taxon>
        <taxon>Squamata</taxon>
        <taxon>Bifurcata</taxon>
        <taxon>Gekkota</taxon>
        <taxon>Sphaerodactylidae</taxon>
        <taxon>Sphaerodactylus</taxon>
    </lineage>
</organism>
<accession>A0ACB8F0K7</accession>
<keyword evidence="2" id="KW-1185">Reference proteome</keyword>